<gene>
    <name evidence="3" type="ORF">METZ01_LOCUS497353</name>
</gene>
<organism evidence="3">
    <name type="scientific">marine metagenome</name>
    <dbReference type="NCBI Taxonomy" id="408172"/>
    <lineage>
        <taxon>unclassified sequences</taxon>
        <taxon>metagenomes</taxon>
        <taxon>ecological metagenomes</taxon>
    </lineage>
</organism>
<evidence type="ECO:0000313" key="3">
    <source>
        <dbReference type="EMBL" id="SVE44499.1"/>
    </source>
</evidence>
<evidence type="ECO:0000256" key="1">
    <source>
        <dbReference type="ARBA" id="ARBA00006484"/>
    </source>
</evidence>
<reference evidence="3" key="1">
    <citation type="submission" date="2018-05" db="EMBL/GenBank/DDBJ databases">
        <authorList>
            <person name="Lanie J.A."/>
            <person name="Ng W.-L."/>
            <person name="Kazmierczak K.M."/>
            <person name="Andrzejewski T.M."/>
            <person name="Davidsen T.M."/>
            <person name="Wayne K.J."/>
            <person name="Tettelin H."/>
            <person name="Glass J.I."/>
            <person name="Rusch D."/>
            <person name="Podicherti R."/>
            <person name="Tsui H.-C.T."/>
            <person name="Winkler M.E."/>
        </authorList>
    </citation>
    <scope>NUCLEOTIDE SEQUENCE</scope>
</reference>
<dbReference type="AlphaFoldDB" id="A0A383DJJ3"/>
<dbReference type="PANTHER" id="PTHR44196:SF1">
    <property type="entry name" value="DEHYDROGENASE_REDUCTASE SDR FAMILY MEMBER 7B"/>
    <property type="match status" value="1"/>
</dbReference>
<evidence type="ECO:0000256" key="2">
    <source>
        <dbReference type="ARBA" id="ARBA00023002"/>
    </source>
</evidence>
<sequence length="79" mass="8450">MKDLRDKIVLVTGASRGIGQYISQEFASRSSKVICVARTMSDGEHPLEGSLQSTVENIRSSGGEATALSANISDFDQCE</sequence>
<dbReference type="Pfam" id="PF00106">
    <property type="entry name" value="adh_short"/>
    <property type="match status" value="1"/>
</dbReference>
<dbReference type="PANTHER" id="PTHR44196">
    <property type="entry name" value="DEHYDROGENASE/REDUCTASE SDR FAMILY MEMBER 7B"/>
    <property type="match status" value="1"/>
</dbReference>
<dbReference type="InterPro" id="IPR002347">
    <property type="entry name" value="SDR_fam"/>
</dbReference>
<comment type="similarity">
    <text evidence="1">Belongs to the short-chain dehydrogenases/reductases (SDR) family.</text>
</comment>
<evidence type="ECO:0008006" key="4">
    <source>
        <dbReference type="Google" id="ProtNLM"/>
    </source>
</evidence>
<name>A0A383DJJ3_9ZZZZ</name>
<keyword evidence="2" id="KW-0560">Oxidoreductase</keyword>
<dbReference type="GO" id="GO:0016020">
    <property type="term" value="C:membrane"/>
    <property type="evidence" value="ECO:0007669"/>
    <property type="project" value="TreeGrafter"/>
</dbReference>
<dbReference type="Gene3D" id="3.40.50.720">
    <property type="entry name" value="NAD(P)-binding Rossmann-like Domain"/>
    <property type="match status" value="1"/>
</dbReference>
<dbReference type="GO" id="GO:0016491">
    <property type="term" value="F:oxidoreductase activity"/>
    <property type="evidence" value="ECO:0007669"/>
    <property type="project" value="UniProtKB-KW"/>
</dbReference>
<protein>
    <recommendedName>
        <fullName evidence="4">Ketoreductase (KR) domain-containing protein</fullName>
    </recommendedName>
</protein>
<feature type="non-terminal residue" evidence="3">
    <location>
        <position position="79"/>
    </location>
</feature>
<proteinExistence type="inferred from homology"/>
<dbReference type="InterPro" id="IPR036291">
    <property type="entry name" value="NAD(P)-bd_dom_sf"/>
</dbReference>
<dbReference type="EMBL" id="UINC01217760">
    <property type="protein sequence ID" value="SVE44499.1"/>
    <property type="molecule type" value="Genomic_DNA"/>
</dbReference>
<dbReference type="SUPFAM" id="SSF51735">
    <property type="entry name" value="NAD(P)-binding Rossmann-fold domains"/>
    <property type="match status" value="1"/>
</dbReference>
<accession>A0A383DJJ3</accession>